<keyword evidence="3" id="KW-1185">Reference proteome</keyword>
<evidence type="ECO:0000256" key="1">
    <source>
        <dbReference type="SAM" id="MobiDB-lite"/>
    </source>
</evidence>
<dbReference type="InterPro" id="IPR011446">
    <property type="entry name" value="BBP7"/>
</dbReference>
<evidence type="ECO:0000313" key="3">
    <source>
        <dbReference type="Proteomes" id="UP000317909"/>
    </source>
</evidence>
<dbReference type="EMBL" id="CP036339">
    <property type="protein sequence ID" value="QDT71151.1"/>
    <property type="molecule type" value="Genomic_DNA"/>
</dbReference>
<dbReference type="Pfam" id="PF07585">
    <property type="entry name" value="BBP7"/>
    <property type="match status" value="1"/>
</dbReference>
<name>A0A517TS05_9BACT</name>
<dbReference type="Proteomes" id="UP000317909">
    <property type="component" value="Chromosome"/>
</dbReference>
<evidence type="ECO:0000313" key="2">
    <source>
        <dbReference type="EMBL" id="QDT71151.1"/>
    </source>
</evidence>
<dbReference type="AlphaFoldDB" id="A0A517TS05"/>
<dbReference type="RefSeq" id="WP_168206604.1">
    <property type="nucleotide sequence ID" value="NZ_CP036339.1"/>
</dbReference>
<protein>
    <submittedName>
        <fullName evidence="2">Uncharacterized protein</fullName>
    </submittedName>
</protein>
<reference evidence="2 3" key="1">
    <citation type="submission" date="2019-02" db="EMBL/GenBank/DDBJ databases">
        <title>Deep-cultivation of Planctomycetes and their phenomic and genomic characterization uncovers novel biology.</title>
        <authorList>
            <person name="Wiegand S."/>
            <person name="Jogler M."/>
            <person name="Boedeker C."/>
            <person name="Pinto D."/>
            <person name="Vollmers J."/>
            <person name="Rivas-Marin E."/>
            <person name="Kohn T."/>
            <person name="Peeters S.H."/>
            <person name="Heuer A."/>
            <person name="Rast P."/>
            <person name="Oberbeckmann S."/>
            <person name="Bunk B."/>
            <person name="Jeske O."/>
            <person name="Meyerdierks A."/>
            <person name="Storesund J.E."/>
            <person name="Kallscheuer N."/>
            <person name="Luecker S."/>
            <person name="Lage O.M."/>
            <person name="Pohl T."/>
            <person name="Merkel B.J."/>
            <person name="Hornburger P."/>
            <person name="Mueller R.-W."/>
            <person name="Bruemmer F."/>
            <person name="Labrenz M."/>
            <person name="Spormann A.M."/>
            <person name="Op den Camp H."/>
            <person name="Overmann J."/>
            <person name="Amann R."/>
            <person name="Jetten M.S.M."/>
            <person name="Mascher T."/>
            <person name="Medema M.H."/>
            <person name="Devos D.P."/>
            <person name="Kaster A.-K."/>
            <person name="Ovreas L."/>
            <person name="Rohde M."/>
            <person name="Galperin M.Y."/>
            <person name="Jogler C."/>
        </authorList>
    </citation>
    <scope>NUCLEOTIDE SEQUENCE [LARGE SCALE GENOMIC DNA]</scope>
    <source>
        <strain evidence="2 3">I41</strain>
    </source>
</reference>
<sequence>MAFVLASAASVALAQQAPARRNVRDADRAAGELIDSFFDSAADGSRSMRPVKNALGGQPSKASVRPQWTARLARNPKADDGNPPYVLIDRYGGIQRYVEPTPTVNLDRYLGQTITVRRDTGHTLLASQLELPKLARPAGAVVGGGDVRLAAAEEPATPGEPTLADGAAAAEAIPAEPLPDPIPQPQSMVEGQQGPWLDAAGNPINLPEGSDPLYLDESEGPHLQGCASCGSAVCQAQGGCGLGSRPVLWVRGEYLAWWADGMDIPPLVVRGDAVTNPDPPPAQVFGNAFVVYGNQTILDGVRSGGRVRAGYWLDDYGQTAIEGEYFGFGQISEQFNDGGDGTFPIVGRPFIDATTGLNAVEDVSFPGIRGSVVVNSDSKFQSAGIGLRRNLCCASGQTCCGDPVTCGSQVGGCGAGVGGGPCATLFGKGTRHTDVYFGFRWAQLQEGLAIQENLEVIAPSTDVGTTFQVNDAFNVNNEFVGGEIGFIWDWDYRRWSLEALTKLGVGSTRQRVNISGSTTRTEPGEDPETRSGGLLAQDSNIGNYERNELSVLPQLGVTLGYKLTERLKLTGGYTFVYWSNVVRPGDQIDPEVNPGNLPFANPPDADGLPARPQFSFRQNDFWAHGLSAGLEYQW</sequence>
<organism evidence="2 3">
    <name type="scientific">Lacipirellula limnantheis</name>
    <dbReference type="NCBI Taxonomy" id="2528024"/>
    <lineage>
        <taxon>Bacteria</taxon>
        <taxon>Pseudomonadati</taxon>
        <taxon>Planctomycetota</taxon>
        <taxon>Planctomycetia</taxon>
        <taxon>Pirellulales</taxon>
        <taxon>Lacipirellulaceae</taxon>
        <taxon>Lacipirellula</taxon>
    </lineage>
</organism>
<accession>A0A517TS05</accession>
<proteinExistence type="predicted"/>
<dbReference type="KEGG" id="llh:I41_03060"/>
<gene>
    <name evidence="2" type="ORF">I41_03060</name>
</gene>
<feature type="region of interest" description="Disordered" evidence="1">
    <location>
        <begin position="514"/>
        <end position="536"/>
    </location>
</feature>